<dbReference type="Proteomes" id="UP001501920">
    <property type="component" value="Chromosome 2"/>
</dbReference>
<dbReference type="CDD" id="cd00229">
    <property type="entry name" value="SGNH_hydrolase"/>
    <property type="match status" value="1"/>
</dbReference>
<reference evidence="1" key="3">
    <citation type="submission" date="2025-09" db="UniProtKB">
        <authorList>
            <consortium name="Ensembl"/>
        </authorList>
    </citation>
    <scope>IDENTIFICATION</scope>
</reference>
<reference evidence="1" key="2">
    <citation type="submission" date="2025-08" db="UniProtKB">
        <authorList>
            <consortium name="Ensembl"/>
        </authorList>
    </citation>
    <scope>IDENTIFICATION</scope>
</reference>
<organism evidence="1 2">
    <name type="scientific">Pygocentrus nattereri</name>
    <name type="common">Red-bellied piranha</name>
    <dbReference type="NCBI Taxonomy" id="42514"/>
    <lineage>
        <taxon>Eukaryota</taxon>
        <taxon>Metazoa</taxon>
        <taxon>Chordata</taxon>
        <taxon>Craniata</taxon>
        <taxon>Vertebrata</taxon>
        <taxon>Euteleostomi</taxon>
        <taxon>Actinopterygii</taxon>
        <taxon>Neopterygii</taxon>
        <taxon>Teleostei</taxon>
        <taxon>Ostariophysi</taxon>
        <taxon>Characiformes</taxon>
        <taxon>Characoidei</taxon>
        <taxon>Pygocentrus</taxon>
    </lineage>
</organism>
<evidence type="ECO:0000313" key="2">
    <source>
        <dbReference type="Proteomes" id="UP001501920"/>
    </source>
</evidence>
<dbReference type="SUPFAM" id="SSF52266">
    <property type="entry name" value="SGNH hydrolase"/>
    <property type="match status" value="1"/>
</dbReference>
<dbReference type="Ensembl" id="ENSPNAT00000017404.2">
    <property type="protein sequence ID" value="ENSPNAP00000010665.2"/>
    <property type="gene ID" value="ENSPNAG00000016274.2"/>
</dbReference>
<evidence type="ECO:0000313" key="1">
    <source>
        <dbReference type="Ensembl" id="ENSPNAP00000010665.2"/>
    </source>
</evidence>
<keyword evidence="2" id="KW-1185">Reference proteome</keyword>
<dbReference type="Gene3D" id="3.40.50.12700">
    <property type="match status" value="1"/>
</dbReference>
<dbReference type="AlphaFoldDB" id="A0A3B4CH42"/>
<name>A0A3B4CH42_PYGNA</name>
<dbReference type="GeneTree" id="ENSGT00940000172903"/>
<proteinExistence type="predicted"/>
<accession>A0A3B4CH42</accession>
<protein>
    <recommendedName>
        <fullName evidence="3">SGNH hydrolase-type esterase domain-containing protein</fullName>
    </recommendedName>
</protein>
<reference evidence="1 2" key="1">
    <citation type="submission" date="2020-10" db="EMBL/GenBank/DDBJ databases">
        <title>Pygocentrus nattereri (red-bellied piranha) genome, fPygNat1, primary haplotype.</title>
        <authorList>
            <person name="Myers G."/>
            <person name="Meyer A."/>
            <person name="Karagic N."/>
            <person name="Pippel M."/>
            <person name="Winkler S."/>
            <person name="Tracey A."/>
            <person name="Wood J."/>
            <person name="Formenti G."/>
            <person name="Howe K."/>
            <person name="Fedrigo O."/>
            <person name="Jarvis E.D."/>
        </authorList>
    </citation>
    <scope>NUCLEOTIDE SEQUENCE [LARGE SCALE GENOMIC DNA]</scope>
</reference>
<dbReference type="Gene3D" id="3.40.50.12690">
    <property type="match status" value="1"/>
</dbReference>
<dbReference type="OMA" id="FWERPAF"/>
<sequence>MSVVIIGDSIVRHLKVTCSGSKSAVGCFPGARVLDISKWFPVALGKHGNVGTVVIHTGVNDISSHQSEAFKEHLRSLLDTVKKRTKARVINLGPLPTYWRGSEMFSRLYMLHCWLQG</sequence>
<evidence type="ECO:0008006" key="3">
    <source>
        <dbReference type="Google" id="ProtNLM"/>
    </source>
</evidence>